<evidence type="ECO:0000256" key="8">
    <source>
        <dbReference type="ARBA" id="ARBA00023136"/>
    </source>
</evidence>
<keyword evidence="7 9" id="KW-1133">Transmembrane helix</keyword>
<dbReference type="PANTHER" id="PTHR30071">
    <property type="entry name" value="HEME EXPORTER PROTEIN C"/>
    <property type="match status" value="1"/>
</dbReference>
<evidence type="ECO:0000313" key="11">
    <source>
        <dbReference type="EMBL" id="MEK8030185.1"/>
    </source>
</evidence>
<feature type="transmembrane region" description="Helical" evidence="9">
    <location>
        <begin position="34"/>
        <end position="54"/>
    </location>
</feature>
<keyword evidence="6 9" id="KW-0201">Cytochrome c-type biogenesis</keyword>
<keyword evidence="9" id="KW-1003">Cell membrane</keyword>
<dbReference type="InterPro" id="IPR003557">
    <property type="entry name" value="Cyt_c_biogenesis_CcmC"/>
</dbReference>
<dbReference type="NCBIfam" id="TIGR01191">
    <property type="entry name" value="ccmC"/>
    <property type="match status" value="1"/>
</dbReference>
<dbReference type="InterPro" id="IPR045062">
    <property type="entry name" value="Cyt_c_biogenesis_CcsA/CcmC"/>
</dbReference>
<comment type="function">
    <text evidence="1 9">Required for the export of heme to the periplasm for the biogenesis of c-type cytochromes.</text>
</comment>
<dbReference type="RefSeq" id="WP_341424534.1">
    <property type="nucleotide sequence ID" value="NZ_JBBUTG010000002.1"/>
</dbReference>
<organism evidence="11 12">
    <name type="scientific">Ideonella lacteola</name>
    <dbReference type="NCBI Taxonomy" id="2984193"/>
    <lineage>
        <taxon>Bacteria</taxon>
        <taxon>Pseudomonadati</taxon>
        <taxon>Pseudomonadota</taxon>
        <taxon>Betaproteobacteria</taxon>
        <taxon>Burkholderiales</taxon>
        <taxon>Sphaerotilaceae</taxon>
        <taxon>Ideonella</taxon>
    </lineage>
</organism>
<feature type="transmembrane region" description="Helical" evidence="9">
    <location>
        <begin position="106"/>
        <end position="125"/>
    </location>
</feature>
<keyword evidence="8 9" id="KW-0472">Membrane</keyword>
<evidence type="ECO:0000256" key="6">
    <source>
        <dbReference type="ARBA" id="ARBA00022748"/>
    </source>
</evidence>
<dbReference type="EMBL" id="JBBUTG010000002">
    <property type="protein sequence ID" value="MEK8030185.1"/>
    <property type="molecule type" value="Genomic_DNA"/>
</dbReference>
<dbReference type="InterPro" id="IPR002541">
    <property type="entry name" value="Cyt_c_assembly"/>
</dbReference>
<keyword evidence="5 9" id="KW-0812">Transmembrane</keyword>
<evidence type="ECO:0000256" key="7">
    <source>
        <dbReference type="ARBA" id="ARBA00022989"/>
    </source>
</evidence>
<keyword evidence="9" id="KW-0813">Transport</keyword>
<feature type="transmembrane region" description="Helical" evidence="9">
    <location>
        <begin position="207"/>
        <end position="228"/>
    </location>
</feature>
<evidence type="ECO:0000256" key="3">
    <source>
        <dbReference type="ARBA" id="ARBA00005840"/>
    </source>
</evidence>
<evidence type="ECO:0000256" key="1">
    <source>
        <dbReference type="ARBA" id="ARBA00002442"/>
    </source>
</evidence>
<dbReference type="PRINTS" id="PR01386">
    <property type="entry name" value="CCMCBIOGNSIS"/>
</dbReference>
<sequence>MTLAASSAPTAPRRWTMFASPARFERLAPVVARWCWVIALVTGLAGLYVGFVVAPTDATQGEAYRILFIHVPAAWLSMVCYLAVAFWAVVGWVFKIRMASRLARALAPSGALYTAMALWTGALWGQPTWGTWWVWDARLTSELILLLLYLGYIALVESIDDDRRSAQAGALVALVGAVNVPIIYFSVKWWNTLHQGASISMTAAPTMARQMLLALALCTVAFWAHAIAASLTRARALSFEQEQDAGWASDAH</sequence>
<feature type="transmembrane region" description="Helical" evidence="9">
    <location>
        <begin position="74"/>
        <end position="94"/>
    </location>
</feature>
<reference evidence="11 12" key="1">
    <citation type="submission" date="2024-04" db="EMBL/GenBank/DDBJ databases">
        <title>Novel species of the genus Ideonella isolated from streams.</title>
        <authorList>
            <person name="Lu H."/>
        </authorList>
    </citation>
    <scope>NUCLEOTIDE SEQUENCE [LARGE SCALE GENOMIC DNA]</scope>
    <source>
        <strain evidence="11 12">DXS29W</strain>
    </source>
</reference>
<evidence type="ECO:0000313" key="12">
    <source>
        <dbReference type="Proteomes" id="UP001371218"/>
    </source>
</evidence>
<feature type="transmembrane region" description="Helical" evidence="9">
    <location>
        <begin position="137"/>
        <end position="156"/>
    </location>
</feature>
<evidence type="ECO:0000256" key="4">
    <source>
        <dbReference type="ARBA" id="ARBA00016463"/>
    </source>
</evidence>
<evidence type="ECO:0000256" key="9">
    <source>
        <dbReference type="RuleBase" id="RU364092"/>
    </source>
</evidence>
<feature type="domain" description="Cytochrome c assembly protein" evidence="10">
    <location>
        <begin position="40"/>
        <end position="194"/>
    </location>
</feature>
<keyword evidence="9" id="KW-0997">Cell inner membrane</keyword>
<dbReference type="Pfam" id="PF01578">
    <property type="entry name" value="Cytochrom_C_asm"/>
    <property type="match status" value="1"/>
</dbReference>
<comment type="subcellular location">
    <subcellularLocation>
        <location evidence="9">Cell inner membrane</location>
    </subcellularLocation>
    <subcellularLocation>
        <location evidence="2">Membrane</location>
        <topology evidence="2">Multi-pass membrane protein</topology>
    </subcellularLocation>
</comment>
<evidence type="ECO:0000259" key="10">
    <source>
        <dbReference type="Pfam" id="PF01578"/>
    </source>
</evidence>
<keyword evidence="12" id="KW-1185">Reference proteome</keyword>
<comment type="similarity">
    <text evidence="3 9">Belongs to the CcmC/CycZ/HelC family.</text>
</comment>
<name>A0ABU9BNH6_9BURK</name>
<feature type="transmembrane region" description="Helical" evidence="9">
    <location>
        <begin position="168"/>
        <end position="187"/>
    </location>
</feature>
<protein>
    <recommendedName>
        <fullName evidence="4 9">Heme exporter protein C</fullName>
    </recommendedName>
    <alternativeName>
        <fullName evidence="9">Cytochrome c-type biogenesis protein</fullName>
    </alternativeName>
</protein>
<gene>
    <name evidence="9 11" type="primary">ccmC</name>
    <name evidence="11" type="ORF">AACH06_05060</name>
</gene>
<evidence type="ECO:0000256" key="2">
    <source>
        <dbReference type="ARBA" id="ARBA00004141"/>
    </source>
</evidence>
<evidence type="ECO:0000256" key="5">
    <source>
        <dbReference type="ARBA" id="ARBA00022692"/>
    </source>
</evidence>
<accession>A0ABU9BNH6</accession>
<dbReference type="PANTHER" id="PTHR30071:SF1">
    <property type="entry name" value="CYTOCHROME B_B6 PROTEIN-RELATED"/>
    <property type="match status" value="1"/>
</dbReference>
<proteinExistence type="inferred from homology"/>
<comment type="caution">
    <text evidence="11">The sequence shown here is derived from an EMBL/GenBank/DDBJ whole genome shotgun (WGS) entry which is preliminary data.</text>
</comment>
<dbReference type="Proteomes" id="UP001371218">
    <property type="component" value="Unassembled WGS sequence"/>
</dbReference>